<name>A0A7X2LWM4_9BURK</name>
<keyword evidence="3" id="KW-1185">Reference proteome</keyword>
<reference evidence="2 3" key="1">
    <citation type="submission" date="2019-11" db="EMBL/GenBank/DDBJ databases">
        <title>Novel species isolated from a subtropical stream in China.</title>
        <authorList>
            <person name="Lu H."/>
        </authorList>
    </citation>
    <scope>NUCLEOTIDE SEQUENCE [LARGE SCALE GENOMIC DNA]</scope>
    <source>
        <strain evidence="2 3">FT92W</strain>
    </source>
</reference>
<evidence type="ECO:0000313" key="2">
    <source>
        <dbReference type="EMBL" id="MRV75317.1"/>
    </source>
</evidence>
<dbReference type="Gene3D" id="3.40.190.10">
    <property type="entry name" value="Periplasmic binding protein-like II"/>
    <property type="match status" value="2"/>
</dbReference>
<feature type="chain" id="PRO_5031218902" evidence="1">
    <location>
        <begin position="24"/>
        <end position="269"/>
    </location>
</feature>
<dbReference type="RefSeq" id="WP_154379734.1">
    <property type="nucleotide sequence ID" value="NZ_WKJJ01000019.1"/>
</dbReference>
<gene>
    <name evidence="2" type="ORF">GJ700_26730</name>
</gene>
<evidence type="ECO:0000313" key="3">
    <source>
        <dbReference type="Proteomes" id="UP000446768"/>
    </source>
</evidence>
<keyword evidence="1" id="KW-0732">Signal</keyword>
<protein>
    <submittedName>
        <fullName evidence="2">Transporter substrate-binding domain-containing protein</fullName>
    </submittedName>
</protein>
<organism evidence="2 3">
    <name type="scientific">Pseudoduganella rivuli</name>
    <dbReference type="NCBI Taxonomy" id="2666085"/>
    <lineage>
        <taxon>Bacteria</taxon>
        <taxon>Pseudomonadati</taxon>
        <taxon>Pseudomonadota</taxon>
        <taxon>Betaproteobacteria</taxon>
        <taxon>Burkholderiales</taxon>
        <taxon>Oxalobacteraceae</taxon>
        <taxon>Telluria group</taxon>
        <taxon>Pseudoduganella</taxon>
    </lineage>
</organism>
<feature type="signal peptide" evidence="1">
    <location>
        <begin position="1"/>
        <end position="23"/>
    </location>
</feature>
<dbReference type="PANTHER" id="PTHR35936:SF25">
    <property type="entry name" value="ABC TRANSPORTER SUBSTRATE-BINDING PROTEIN"/>
    <property type="match status" value="1"/>
</dbReference>
<evidence type="ECO:0000256" key="1">
    <source>
        <dbReference type="SAM" id="SignalP"/>
    </source>
</evidence>
<dbReference type="Proteomes" id="UP000446768">
    <property type="component" value="Unassembled WGS sequence"/>
</dbReference>
<sequence>MKNALNKLRLLGWSVLLAAPAGAASQGAAALNFASNEWPPFVTSTLPANGMAGSLLTSVYERMGMTAHIEYFPWKRTMELGLNDPRYAGFLAVWRTPEREKVCHFSHSIGNTVTVLAYLKDAPIQPATLADLQGIRIGTVAGYTNGDQFDAMAAAGVLHTEEAYSDELNLRKLLTKRFPAMVIEKRVLRHLLGSERFTREERERIGFAEGLFRERSIHVCFKRTPQGLAQQRAFNDAVRDIDLQKAERDYWRRIGVELARAQARTLQQP</sequence>
<proteinExistence type="predicted"/>
<accession>A0A7X2LWM4</accession>
<dbReference type="AlphaFoldDB" id="A0A7X2LWM4"/>
<comment type="caution">
    <text evidence="2">The sequence shown here is derived from an EMBL/GenBank/DDBJ whole genome shotgun (WGS) entry which is preliminary data.</text>
</comment>
<dbReference type="EMBL" id="WKJJ01000019">
    <property type="protein sequence ID" value="MRV75317.1"/>
    <property type="molecule type" value="Genomic_DNA"/>
</dbReference>
<dbReference type="PANTHER" id="PTHR35936">
    <property type="entry name" value="MEMBRANE-BOUND LYTIC MUREIN TRANSGLYCOSYLASE F"/>
    <property type="match status" value="1"/>
</dbReference>
<dbReference type="SUPFAM" id="SSF53850">
    <property type="entry name" value="Periplasmic binding protein-like II"/>
    <property type="match status" value="1"/>
</dbReference>